<dbReference type="InterPro" id="IPR043504">
    <property type="entry name" value="Peptidase_S1_PA_chymotrypsin"/>
</dbReference>
<reference evidence="6 7" key="1">
    <citation type="submission" date="2023-07" db="EMBL/GenBank/DDBJ databases">
        <title>Protaetiibacter sp. nov WY-16 isolated from soil.</title>
        <authorList>
            <person name="Liu B."/>
            <person name="Wan Y."/>
        </authorList>
    </citation>
    <scope>NUCLEOTIDE SEQUENCE [LARGE SCALE GENOMIC DNA]</scope>
    <source>
        <strain evidence="6 7">WY-16</strain>
    </source>
</reference>
<accession>A0ABT9BRW0</accession>
<feature type="chain" id="PRO_5047453510" evidence="4">
    <location>
        <begin position="22"/>
        <end position="502"/>
    </location>
</feature>
<dbReference type="Gene3D" id="2.40.10.10">
    <property type="entry name" value="Trypsin-like serine proteases"/>
    <property type="match status" value="2"/>
</dbReference>
<dbReference type="PROSITE" id="PS50106">
    <property type="entry name" value="PDZ"/>
    <property type="match status" value="1"/>
</dbReference>
<dbReference type="GO" id="GO:0008233">
    <property type="term" value="F:peptidase activity"/>
    <property type="evidence" value="ECO:0007669"/>
    <property type="project" value="UniProtKB-KW"/>
</dbReference>
<evidence type="ECO:0000256" key="1">
    <source>
        <dbReference type="ARBA" id="ARBA00010541"/>
    </source>
</evidence>
<evidence type="ECO:0000256" key="2">
    <source>
        <dbReference type="ARBA" id="ARBA00022670"/>
    </source>
</evidence>
<organism evidence="6 7">
    <name type="scientific">Antiquaquibacter soli</name>
    <dbReference type="NCBI Taxonomy" id="3064523"/>
    <lineage>
        <taxon>Bacteria</taxon>
        <taxon>Bacillati</taxon>
        <taxon>Actinomycetota</taxon>
        <taxon>Actinomycetes</taxon>
        <taxon>Micrococcales</taxon>
        <taxon>Microbacteriaceae</taxon>
        <taxon>Antiquaquibacter</taxon>
    </lineage>
</organism>
<dbReference type="Pfam" id="PF13365">
    <property type="entry name" value="Trypsin_2"/>
    <property type="match status" value="1"/>
</dbReference>
<dbReference type="RefSeq" id="WP_305002456.1">
    <property type="nucleotide sequence ID" value="NZ_JAUQUB010000001.1"/>
</dbReference>
<keyword evidence="4" id="KW-0732">Signal</keyword>
<dbReference type="GO" id="GO:0006508">
    <property type="term" value="P:proteolysis"/>
    <property type="evidence" value="ECO:0007669"/>
    <property type="project" value="UniProtKB-KW"/>
</dbReference>
<evidence type="ECO:0000256" key="4">
    <source>
        <dbReference type="SAM" id="SignalP"/>
    </source>
</evidence>
<dbReference type="InterPro" id="IPR051201">
    <property type="entry name" value="Chloro_Bact_Ser_Proteases"/>
</dbReference>
<name>A0ABT9BRW0_9MICO</name>
<keyword evidence="3 6" id="KW-0378">Hydrolase</keyword>
<dbReference type="EMBL" id="JAUQUB010000001">
    <property type="protein sequence ID" value="MDO7882072.1"/>
    <property type="molecule type" value="Genomic_DNA"/>
</dbReference>
<evidence type="ECO:0000313" key="6">
    <source>
        <dbReference type="EMBL" id="MDO7882072.1"/>
    </source>
</evidence>
<dbReference type="PANTHER" id="PTHR43343:SF3">
    <property type="entry name" value="PROTEASE DO-LIKE 8, CHLOROPLASTIC"/>
    <property type="match status" value="1"/>
</dbReference>
<feature type="signal peptide" evidence="4">
    <location>
        <begin position="1"/>
        <end position="21"/>
    </location>
</feature>
<gene>
    <name evidence="6" type="ORF">Q5716_07515</name>
</gene>
<keyword evidence="2 6" id="KW-0645">Protease</keyword>
<feature type="domain" description="PDZ" evidence="5">
    <location>
        <begin position="225"/>
        <end position="316"/>
    </location>
</feature>
<protein>
    <submittedName>
        <fullName evidence="6">S1C family serine protease</fullName>
        <ecNumber evidence="6">3.4.21.-</ecNumber>
    </submittedName>
</protein>
<dbReference type="PROSITE" id="PS51257">
    <property type="entry name" value="PROKAR_LIPOPROTEIN"/>
    <property type="match status" value="1"/>
</dbReference>
<dbReference type="Pfam" id="PF17820">
    <property type="entry name" value="PDZ_6"/>
    <property type="match status" value="1"/>
</dbReference>
<proteinExistence type="inferred from homology"/>
<dbReference type="InterPro" id="IPR009003">
    <property type="entry name" value="Peptidase_S1_PA"/>
</dbReference>
<sequence>MPSLSRNGARAFGAVAVAAFAAATLTSCFGGPSPVKFEDVQTATIQIQAEGTFVDPLTLDPSAFGGRGSGFFINQDGIAVTNNHVVTGAGTLKVWVGGDQGTTYGATVLGASECLDLAVIKVDGSGFPFMGWYEGDIKAALDVYSAGFPLGDPNFTLTRGIVSKADVAQEDSWASLDHVIEHDARIRGGNSGGPLVADNGRVVGVNYAGNDELDYNFAIHRDQVTPVLQDLIDGKAVQSLGVNAEALFPLDDGTPQGIWVKSVKAGGPADSIGVEPGDVLVDMGGVALARQGTLEEYCEVIRTQGNDAVIDVTVYRPSDNTYYEGQFNGKELEATSTGDTGTDTPSTVGSFVTVTDDSGALSVNVPDTWADVNGSAATDAAGVSFAALSASPSLDGYASSWGTPGVELYASPDAVGDDIATRLDEFSQVDCTLDGSGEYNDGFYVGQYNYFTGCGGSATDLVVVVAKDVDNTHLMIVRAQLVDDTDKSAVLDEILNSFIASF</sequence>
<comment type="caution">
    <text evidence="6">The sequence shown here is derived from an EMBL/GenBank/DDBJ whole genome shotgun (WGS) entry which is preliminary data.</text>
</comment>
<dbReference type="SUPFAM" id="SSF50156">
    <property type="entry name" value="PDZ domain-like"/>
    <property type="match status" value="1"/>
</dbReference>
<evidence type="ECO:0000256" key="3">
    <source>
        <dbReference type="ARBA" id="ARBA00022801"/>
    </source>
</evidence>
<dbReference type="Proteomes" id="UP001241072">
    <property type="component" value="Unassembled WGS sequence"/>
</dbReference>
<dbReference type="PANTHER" id="PTHR43343">
    <property type="entry name" value="PEPTIDASE S12"/>
    <property type="match status" value="1"/>
</dbReference>
<dbReference type="SUPFAM" id="SSF50494">
    <property type="entry name" value="Trypsin-like serine proteases"/>
    <property type="match status" value="1"/>
</dbReference>
<dbReference type="InterPro" id="IPR041489">
    <property type="entry name" value="PDZ_6"/>
</dbReference>
<dbReference type="InterPro" id="IPR036034">
    <property type="entry name" value="PDZ_sf"/>
</dbReference>
<dbReference type="InterPro" id="IPR001940">
    <property type="entry name" value="Peptidase_S1C"/>
</dbReference>
<dbReference type="EC" id="3.4.21.-" evidence="6"/>
<evidence type="ECO:0000313" key="7">
    <source>
        <dbReference type="Proteomes" id="UP001241072"/>
    </source>
</evidence>
<dbReference type="SMART" id="SM00228">
    <property type="entry name" value="PDZ"/>
    <property type="match status" value="1"/>
</dbReference>
<dbReference type="Gene3D" id="2.30.42.10">
    <property type="match status" value="1"/>
</dbReference>
<dbReference type="InterPro" id="IPR001478">
    <property type="entry name" value="PDZ"/>
</dbReference>
<comment type="similarity">
    <text evidence="1">Belongs to the peptidase S1C family.</text>
</comment>
<evidence type="ECO:0000259" key="5">
    <source>
        <dbReference type="PROSITE" id="PS50106"/>
    </source>
</evidence>
<keyword evidence="7" id="KW-1185">Reference proteome</keyword>
<dbReference type="PRINTS" id="PR00834">
    <property type="entry name" value="PROTEASES2C"/>
</dbReference>